<feature type="non-terminal residue" evidence="1">
    <location>
        <position position="1"/>
    </location>
</feature>
<dbReference type="OrthoDB" id="543541at2759"/>
<protein>
    <submittedName>
        <fullName evidence="1">Uncharacterized protein</fullName>
    </submittedName>
</protein>
<dbReference type="Proteomes" id="UP000257109">
    <property type="component" value="Unassembled WGS sequence"/>
</dbReference>
<organism evidence="1 2">
    <name type="scientific">Mucuna pruriens</name>
    <name type="common">Velvet bean</name>
    <name type="synonym">Dolichos pruriens</name>
    <dbReference type="NCBI Taxonomy" id="157652"/>
    <lineage>
        <taxon>Eukaryota</taxon>
        <taxon>Viridiplantae</taxon>
        <taxon>Streptophyta</taxon>
        <taxon>Embryophyta</taxon>
        <taxon>Tracheophyta</taxon>
        <taxon>Spermatophyta</taxon>
        <taxon>Magnoliopsida</taxon>
        <taxon>eudicotyledons</taxon>
        <taxon>Gunneridae</taxon>
        <taxon>Pentapetalae</taxon>
        <taxon>rosids</taxon>
        <taxon>fabids</taxon>
        <taxon>Fabales</taxon>
        <taxon>Fabaceae</taxon>
        <taxon>Papilionoideae</taxon>
        <taxon>50 kb inversion clade</taxon>
        <taxon>NPAAA clade</taxon>
        <taxon>indigoferoid/millettioid clade</taxon>
        <taxon>Phaseoleae</taxon>
        <taxon>Mucuna</taxon>
    </lineage>
</organism>
<name>A0A371HBZ1_MUCPR</name>
<dbReference type="AlphaFoldDB" id="A0A371HBZ1"/>
<accession>A0A371HBZ1</accession>
<proteinExistence type="predicted"/>
<comment type="caution">
    <text evidence="1">The sequence shown here is derived from an EMBL/GenBank/DDBJ whole genome shotgun (WGS) entry which is preliminary data.</text>
</comment>
<sequence>MSNSCNTLVCRHLQLPCPILISYRSIQSRQRMIGERCQILCVGRPITRRCIPKSEAKSILHFCHSASGGGHYRSIRIARKVLDCGCSHFRLDLQPVSESWSGHKQKKRDAPVTYVVCEIYDIWRNDKLVFSRLNAYQIN</sequence>
<evidence type="ECO:0000313" key="2">
    <source>
        <dbReference type="Proteomes" id="UP000257109"/>
    </source>
</evidence>
<reference evidence="1" key="1">
    <citation type="submission" date="2018-05" db="EMBL/GenBank/DDBJ databases">
        <title>Draft genome of Mucuna pruriens seed.</title>
        <authorList>
            <person name="Nnadi N.E."/>
            <person name="Vos R."/>
            <person name="Hasami M.H."/>
            <person name="Devisetty U.K."/>
            <person name="Aguiy J.C."/>
        </authorList>
    </citation>
    <scope>NUCLEOTIDE SEQUENCE [LARGE SCALE GENOMIC DNA]</scope>
    <source>
        <strain evidence="1">JCA_2017</strain>
    </source>
</reference>
<dbReference type="EMBL" id="QJKJ01003030">
    <property type="protein sequence ID" value="RDY00316.1"/>
    <property type="molecule type" value="Genomic_DNA"/>
</dbReference>
<keyword evidence="2" id="KW-1185">Reference proteome</keyword>
<gene>
    <name evidence="1" type="ORF">CR513_16521</name>
</gene>
<evidence type="ECO:0000313" key="1">
    <source>
        <dbReference type="EMBL" id="RDY00316.1"/>
    </source>
</evidence>